<accession>A0ABU7AD31</accession>
<evidence type="ECO:0000313" key="3">
    <source>
        <dbReference type="Proteomes" id="UP001345963"/>
    </source>
</evidence>
<protein>
    <submittedName>
        <fullName evidence="2">Uncharacterized protein</fullName>
    </submittedName>
</protein>
<sequence length="135" mass="15065">MLSSNRLDTAAPLFGSGIHLHYDRTPEQIHFTFSCQRAVMERRYLYTVSGQSPGDSQTPGLLLAPGVRWGQTPINQLTPWDTDEPPAKQHRDGEPTGNESHTRTAAPHPTPKPQLRVKPEESEMSPTHHAVTYDT</sequence>
<proteinExistence type="predicted"/>
<evidence type="ECO:0000313" key="2">
    <source>
        <dbReference type="EMBL" id="MED6235775.1"/>
    </source>
</evidence>
<evidence type="ECO:0000256" key="1">
    <source>
        <dbReference type="SAM" id="MobiDB-lite"/>
    </source>
</evidence>
<feature type="compositionally biased region" description="Basic and acidic residues" evidence="1">
    <location>
        <begin position="85"/>
        <end position="94"/>
    </location>
</feature>
<feature type="region of interest" description="Disordered" evidence="1">
    <location>
        <begin position="72"/>
        <end position="135"/>
    </location>
</feature>
<dbReference type="EMBL" id="JAHUTI010010855">
    <property type="protein sequence ID" value="MED6235775.1"/>
    <property type="molecule type" value="Genomic_DNA"/>
</dbReference>
<reference evidence="2 3" key="1">
    <citation type="submission" date="2021-07" db="EMBL/GenBank/DDBJ databases">
        <authorList>
            <person name="Palmer J.M."/>
        </authorList>
    </citation>
    <scope>NUCLEOTIDE SEQUENCE [LARGE SCALE GENOMIC DNA]</scope>
    <source>
        <strain evidence="2 3">AT_MEX2019</strain>
        <tissue evidence="2">Muscle</tissue>
    </source>
</reference>
<name>A0ABU7AD31_9TELE</name>
<gene>
    <name evidence="2" type="ORF">ATANTOWER_000225</name>
</gene>
<organism evidence="2 3">
    <name type="scientific">Ataeniobius toweri</name>
    <dbReference type="NCBI Taxonomy" id="208326"/>
    <lineage>
        <taxon>Eukaryota</taxon>
        <taxon>Metazoa</taxon>
        <taxon>Chordata</taxon>
        <taxon>Craniata</taxon>
        <taxon>Vertebrata</taxon>
        <taxon>Euteleostomi</taxon>
        <taxon>Actinopterygii</taxon>
        <taxon>Neopterygii</taxon>
        <taxon>Teleostei</taxon>
        <taxon>Neoteleostei</taxon>
        <taxon>Acanthomorphata</taxon>
        <taxon>Ovalentaria</taxon>
        <taxon>Atherinomorphae</taxon>
        <taxon>Cyprinodontiformes</taxon>
        <taxon>Goodeidae</taxon>
        <taxon>Ataeniobius</taxon>
    </lineage>
</organism>
<comment type="caution">
    <text evidence="2">The sequence shown here is derived from an EMBL/GenBank/DDBJ whole genome shotgun (WGS) entry which is preliminary data.</text>
</comment>
<keyword evidence="3" id="KW-1185">Reference proteome</keyword>
<dbReference type="Proteomes" id="UP001345963">
    <property type="component" value="Unassembled WGS sequence"/>
</dbReference>